<sequence>MGVAMFMKVDGATGESADKQHTGWSDIQSFSWGATQPAAMATGGGGNAGKANFDDLVVRAYMDKATPAIIKHCASGKHLSKVEISSCKTGGEQIEFSRVTLEEVIVTAARVVGADASDATDRLLMQYSFQAARVKKQYWEQNANGGKGPEVTMGWDIKKNSEM</sequence>
<gene>
    <name evidence="1" type="ORF">E1N52_28405</name>
</gene>
<accession>A0A4R5L823</accession>
<dbReference type="AlphaFoldDB" id="A0A4R5L823"/>
<name>A0A4R5L823_9BURK</name>
<evidence type="ECO:0000313" key="2">
    <source>
        <dbReference type="Proteomes" id="UP000295606"/>
    </source>
</evidence>
<dbReference type="PANTHER" id="PTHR36152">
    <property type="entry name" value="CYTOPLASMIC PROTEIN-RELATED"/>
    <property type="match status" value="1"/>
</dbReference>
<reference evidence="1 2" key="1">
    <citation type="submission" date="2019-03" db="EMBL/GenBank/DDBJ databases">
        <title>Paraburkholderia sp. isolated from native Mimosa gymnas in Guartela State Park, Brazil.</title>
        <authorList>
            <person name="Paulitsch F."/>
            <person name="Hungria M."/>
            <person name="Delamuta J.R.M."/>
            <person name="Ribeiro R.A."/>
            <person name="Dall'Agnol R."/>
            <person name="Silva J.S.B."/>
        </authorList>
    </citation>
    <scope>NUCLEOTIDE SEQUENCE [LARGE SCALE GENOMIC DNA]</scope>
    <source>
        <strain evidence="1 2">CNPSo 3008</strain>
    </source>
</reference>
<dbReference type="OrthoDB" id="5066999at2"/>
<protein>
    <submittedName>
        <fullName evidence="1">Type VI secretion system tube protein Hcp</fullName>
    </submittedName>
</protein>
<dbReference type="InterPro" id="IPR036624">
    <property type="entry name" value="Hcp1-lik_sf"/>
</dbReference>
<dbReference type="EMBL" id="SMOD01000026">
    <property type="protein sequence ID" value="TDG04606.1"/>
    <property type="molecule type" value="Genomic_DNA"/>
</dbReference>
<dbReference type="InterPro" id="IPR008514">
    <property type="entry name" value="T6SS_Hcp"/>
</dbReference>
<dbReference type="Proteomes" id="UP000295606">
    <property type="component" value="Unassembled WGS sequence"/>
</dbReference>
<dbReference type="Pfam" id="PF05638">
    <property type="entry name" value="T6SS_HCP"/>
    <property type="match status" value="1"/>
</dbReference>
<evidence type="ECO:0000313" key="1">
    <source>
        <dbReference type="EMBL" id="TDG04606.1"/>
    </source>
</evidence>
<organism evidence="1 2">
    <name type="scientific">Paraburkholderia guartelaensis</name>
    <dbReference type="NCBI Taxonomy" id="2546446"/>
    <lineage>
        <taxon>Bacteria</taxon>
        <taxon>Pseudomonadati</taxon>
        <taxon>Pseudomonadota</taxon>
        <taxon>Betaproteobacteria</taxon>
        <taxon>Burkholderiales</taxon>
        <taxon>Burkholderiaceae</taxon>
        <taxon>Paraburkholderia</taxon>
    </lineage>
</organism>
<proteinExistence type="predicted"/>
<dbReference type="InterPro" id="IPR053165">
    <property type="entry name" value="HSI-I_assembly_Hcp1"/>
</dbReference>
<comment type="caution">
    <text evidence="1">The sequence shown here is derived from an EMBL/GenBank/DDBJ whole genome shotgun (WGS) entry which is preliminary data.</text>
</comment>
<dbReference type="Gene3D" id="2.30.110.20">
    <property type="entry name" value="Hcp1-like"/>
    <property type="match status" value="1"/>
</dbReference>
<dbReference type="SUPFAM" id="SSF141452">
    <property type="entry name" value="Hcp1-like"/>
    <property type="match status" value="1"/>
</dbReference>
<dbReference type="PANTHER" id="PTHR36152:SF5">
    <property type="entry name" value="PROTEIN HCP1"/>
    <property type="match status" value="1"/>
</dbReference>
<dbReference type="RefSeq" id="WP_133186160.1">
    <property type="nucleotide sequence ID" value="NZ_SMOD01000026.1"/>
</dbReference>